<gene>
    <name evidence="1" type="ORF">B7Z01_01510</name>
</gene>
<sequence>MIALMTDTAPTDDLWTLAREAYLSGATASLVCRQFDLAPSTFWRRAAAEGWLRRDAPAPAPEAFDPDAPVETAAASRDTAWRRFGRAMAQGRVAEAERWLRLHETLTELARREAAAARAAADPITQAMRRRLDDLTQDSYGHLVDGDAA</sequence>
<accession>A0A258FVK7</accession>
<dbReference type="Proteomes" id="UP000215595">
    <property type="component" value="Unassembled WGS sequence"/>
</dbReference>
<reference evidence="1 2" key="1">
    <citation type="submission" date="2017-03" db="EMBL/GenBank/DDBJ databases">
        <title>Lifting the veil on microbial sulfur biogeochemistry in mining wastewaters.</title>
        <authorList>
            <person name="Kantor R.S."/>
            <person name="Colenbrander Nelson T."/>
            <person name="Marshall S."/>
            <person name="Bennett D."/>
            <person name="Apte S."/>
            <person name="Camacho D."/>
            <person name="Thomas B.C."/>
            <person name="Warren L.A."/>
            <person name="Banfield J.F."/>
        </authorList>
    </citation>
    <scope>NUCLEOTIDE SEQUENCE [LARGE SCALE GENOMIC DNA]</scope>
    <source>
        <strain evidence="1">32-69-9</strain>
    </source>
</reference>
<evidence type="ECO:0000313" key="2">
    <source>
        <dbReference type="Proteomes" id="UP000215595"/>
    </source>
</evidence>
<evidence type="ECO:0000313" key="1">
    <source>
        <dbReference type="EMBL" id="OYX36008.1"/>
    </source>
</evidence>
<dbReference type="EMBL" id="NCEB01000002">
    <property type="protein sequence ID" value="OYX36008.1"/>
    <property type="molecule type" value="Genomic_DNA"/>
</dbReference>
<protein>
    <submittedName>
        <fullName evidence="1">Uncharacterized protein</fullName>
    </submittedName>
</protein>
<proteinExistence type="predicted"/>
<dbReference type="AlphaFoldDB" id="A0A258FVK7"/>
<comment type="caution">
    <text evidence="1">The sequence shown here is derived from an EMBL/GenBank/DDBJ whole genome shotgun (WGS) entry which is preliminary data.</text>
</comment>
<name>A0A258FVK7_9CAUL</name>
<organism evidence="1 2">
    <name type="scientific">Brevundimonas subvibrioides</name>
    <dbReference type="NCBI Taxonomy" id="74313"/>
    <lineage>
        <taxon>Bacteria</taxon>
        <taxon>Pseudomonadati</taxon>
        <taxon>Pseudomonadota</taxon>
        <taxon>Alphaproteobacteria</taxon>
        <taxon>Caulobacterales</taxon>
        <taxon>Caulobacteraceae</taxon>
        <taxon>Brevundimonas</taxon>
    </lineage>
</organism>